<name>A0A1H4VXD3_STRMJ</name>
<accession>A0A1H4VXD3</accession>
<reference evidence="3" key="1">
    <citation type="submission" date="2016-10" db="EMBL/GenBank/DDBJ databases">
        <authorList>
            <person name="Varghese N."/>
            <person name="Submissions S."/>
        </authorList>
    </citation>
    <scope>NUCLEOTIDE SEQUENCE [LARGE SCALE GENOMIC DNA]</scope>
    <source>
        <strain evidence="3">DSM 40318</strain>
    </source>
</reference>
<keyword evidence="3" id="KW-1185">Reference proteome</keyword>
<feature type="region of interest" description="Disordered" evidence="1">
    <location>
        <begin position="1"/>
        <end position="31"/>
    </location>
</feature>
<protein>
    <submittedName>
        <fullName evidence="2">Uncharacterized protein</fullName>
    </submittedName>
</protein>
<evidence type="ECO:0000313" key="2">
    <source>
        <dbReference type="EMBL" id="SEC85643.1"/>
    </source>
</evidence>
<proteinExistence type="predicted"/>
<dbReference type="Proteomes" id="UP000198609">
    <property type="component" value="Unassembled WGS sequence"/>
</dbReference>
<sequence length="145" mass="15901">MTRTDPPTHGSGGTVGTGSTGVRRRQPRPRWPEGARCAVALTFTLDAELFWLRLHPSARHRPKTLGLCWIPALDPQSIGKPGRALLLEELLDHIRGHDDVWFATGAQVAEHWRRTASPGPGSEPDAHPQRVRATWHSSPPPPTGP</sequence>
<evidence type="ECO:0000313" key="3">
    <source>
        <dbReference type="Proteomes" id="UP000198609"/>
    </source>
</evidence>
<dbReference type="Gene3D" id="3.20.20.370">
    <property type="entry name" value="Glycoside hydrolase/deacetylase"/>
    <property type="match status" value="1"/>
</dbReference>
<dbReference type="AlphaFoldDB" id="A0A1H4VXD3"/>
<dbReference type="GO" id="GO:0005975">
    <property type="term" value="P:carbohydrate metabolic process"/>
    <property type="evidence" value="ECO:0007669"/>
    <property type="project" value="InterPro"/>
</dbReference>
<dbReference type="SUPFAM" id="SSF88713">
    <property type="entry name" value="Glycoside hydrolase/deacetylase"/>
    <property type="match status" value="1"/>
</dbReference>
<dbReference type="EMBL" id="FNST01000002">
    <property type="protein sequence ID" value="SEC85643.1"/>
    <property type="molecule type" value="Genomic_DNA"/>
</dbReference>
<feature type="compositionally biased region" description="Gly residues" evidence="1">
    <location>
        <begin position="10"/>
        <end position="19"/>
    </location>
</feature>
<evidence type="ECO:0000256" key="1">
    <source>
        <dbReference type="SAM" id="MobiDB-lite"/>
    </source>
</evidence>
<gene>
    <name evidence="2" type="ORF">SAMN04490356_5810</name>
</gene>
<feature type="region of interest" description="Disordered" evidence="1">
    <location>
        <begin position="113"/>
        <end position="145"/>
    </location>
</feature>
<organism evidence="2 3">
    <name type="scientific">Streptomyces melanosporofaciens</name>
    <dbReference type="NCBI Taxonomy" id="67327"/>
    <lineage>
        <taxon>Bacteria</taxon>
        <taxon>Bacillati</taxon>
        <taxon>Actinomycetota</taxon>
        <taxon>Actinomycetes</taxon>
        <taxon>Kitasatosporales</taxon>
        <taxon>Streptomycetaceae</taxon>
        <taxon>Streptomyces</taxon>
        <taxon>Streptomyces violaceusniger group</taxon>
    </lineage>
</organism>
<dbReference type="RefSeq" id="WP_093465827.1">
    <property type="nucleotide sequence ID" value="NZ_FNST01000002.1"/>
</dbReference>
<dbReference type="InterPro" id="IPR011330">
    <property type="entry name" value="Glyco_hydro/deAcase_b/a-brl"/>
</dbReference>